<gene>
    <name evidence="2" type="ORF">NCI00_28335</name>
</gene>
<protein>
    <submittedName>
        <fullName evidence="2">Ribbon-helix-helix domain-containing protein</fullName>
    </submittedName>
</protein>
<dbReference type="EMBL" id="JAMZEL010000023">
    <property type="protein sequence ID" value="MCP1386384.1"/>
    <property type="molecule type" value="Genomic_DNA"/>
</dbReference>
<proteinExistence type="predicted"/>
<evidence type="ECO:0000313" key="2">
    <source>
        <dbReference type="EMBL" id="MCP1386384.1"/>
    </source>
</evidence>
<keyword evidence="1" id="KW-0812">Transmembrane</keyword>
<organism evidence="2 3">
    <name type="scientific">Runella salmonicolor</name>
    <dbReference type="NCBI Taxonomy" id="2950278"/>
    <lineage>
        <taxon>Bacteria</taxon>
        <taxon>Pseudomonadati</taxon>
        <taxon>Bacteroidota</taxon>
        <taxon>Cytophagia</taxon>
        <taxon>Cytophagales</taxon>
        <taxon>Spirosomataceae</taxon>
        <taxon>Runella</taxon>
    </lineage>
</organism>
<dbReference type="CDD" id="cd21631">
    <property type="entry name" value="RHH_CopG_NikR-like"/>
    <property type="match status" value="1"/>
</dbReference>
<reference evidence="2 3" key="1">
    <citation type="submission" date="2022-06" db="EMBL/GenBank/DDBJ databases">
        <title>Runella sp. S5 genome sequencing.</title>
        <authorList>
            <person name="Park S."/>
        </authorList>
    </citation>
    <scope>NUCLEOTIDE SEQUENCE [LARGE SCALE GENOMIC DNA]</scope>
    <source>
        <strain evidence="2 3">S5</strain>
    </source>
</reference>
<dbReference type="RefSeq" id="WP_253533220.1">
    <property type="nucleotide sequence ID" value="NZ_JAMZEL010000023.1"/>
</dbReference>
<name>A0ABT1FX84_9BACT</name>
<evidence type="ECO:0000313" key="3">
    <source>
        <dbReference type="Proteomes" id="UP001204772"/>
    </source>
</evidence>
<accession>A0ABT1FX84</accession>
<keyword evidence="1" id="KW-0472">Membrane</keyword>
<comment type="caution">
    <text evidence="2">The sequence shown here is derived from an EMBL/GenBank/DDBJ whole genome shotgun (WGS) entry which is preliminary data.</text>
</comment>
<keyword evidence="3" id="KW-1185">Reference proteome</keyword>
<sequence length="216" mass="24806">MKDERLQLRLDGITRNLLDELARRQKMNVSEWIRSVILEYTSLKKDASTAKNHAEQLVKMEKYIDQREELLKRYEEQPKLTELFERYKGQIMEGTLIRHKADLVHLMANQTMVELSKETKDTETKELLPTVQLKASTPVSLSQSPLSEEVPTSPNVSGWLPGHWIWLIGIATLLGAVFFWRWTTIIGKSQKNEEQLPVSKDSAGTAVRSFGRQSIA</sequence>
<feature type="transmembrane region" description="Helical" evidence="1">
    <location>
        <begin position="164"/>
        <end position="182"/>
    </location>
</feature>
<keyword evidence="1" id="KW-1133">Transmembrane helix</keyword>
<evidence type="ECO:0000256" key="1">
    <source>
        <dbReference type="SAM" id="Phobius"/>
    </source>
</evidence>
<dbReference type="Proteomes" id="UP001204772">
    <property type="component" value="Unassembled WGS sequence"/>
</dbReference>